<gene>
    <name evidence="2" type="ORF">BTN85_0216</name>
</gene>
<dbReference type="InParanoid" id="A0A1Q6DTS5"/>
<feature type="transmembrane region" description="Helical" evidence="1">
    <location>
        <begin position="192"/>
        <end position="209"/>
    </location>
</feature>
<proteinExistence type="predicted"/>
<evidence type="ECO:0000256" key="1">
    <source>
        <dbReference type="SAM" id="Phobius"/>
    </source>
</evidence>
<protein>
    <submittedName>
        <fullName evidence="2">Uncharacterized protein</fullName>
    </submittedName>
</protein>
<keyword evidence="1" id="KW-0812">Transmembrane</keyword>
<reference evidence="2" key="1">
    <citation type="submission" date="2016-12" db="EMBL/GenBank/DDBJ databases">
        <title>Discovery of methanogenic haloarchaea.</title>
        <authorList>
            <person name="Sorokin D.Y."/>
            <person name="Makarova K.S."/>
            <person name="Abbas B."/>
            <person name="Ferrer M."/>
            <person name="Golyshin P.N."/>
        </authorList>
    </citation>
    <scope>NUCLEOTIDE SEQUENCE [LARGE SCALE GENOMIC DNA]</scope>
    <source>
        <strain evidence="2">HMET1</strain>
    </source>
</reference>
<feature type="transmembrane region" description="Helical" evidence="1">
    <location>
        <begin position="48"/>
        <end position="66"/>
    </location>
</feature>
<evidence type="ECO:0000313" key="3">
    <source>
        <dbReference type="Proteomes" id="UP000185744"/>
    </source>
</evidence>
<dbReference type="EMBL" id="MSDW01000001">
    <property type="protein sequence ID" value="OKY77747.1"/>
    <property type="molecule type" value="Genomic_DNA"/>
</dbReference>
<keyword evidence="3" id="KW-1185">Reference proteome</keyword>
<evidence type="ECO:0000313" key="2">
    <source>
        <dbReference type="EMBL" id="OKY77747.1"/>
    </source>
</evidence>
<keyword evidence="1" id="KW-0472">Membrane</keyword>
<dbReference type="Proteomes" id="UP000185744">
    <property type="component" value="Unassembled WGS sequence"/>
</dbReference>
<sequence>MNNKKEYSFLIFISFLVSFTLARVYVFFFSSWGTGRDFFPLENYFIHHLYYGIGFLIVSGWLAINYEEKRIKRFSSIVYGLGLGLFLDEIGLMLTHFENYWDSITYTFFSLTGLIFLNLIFFEDFWNEVGADLKKYLEEKKIYYGPFNLMKIVDILEVVNEKMPKSSKLADIFLGVILFVSGILVLKYPSLIYYWVAGAFFLSAISYFVKAVKEI</sequence>
<organism evidence="2 3">
    <name type="scientific">Methanohalarchaeum thermophilum</name>
    <dbReference type="NCBI Taxonomy" id="1903181"/>
    <lineage>
        <taxon>Archaea</taxon>
        <taxon>Methanobacteriati</taxon>
        <taxon>Methanobacteriota</taxon>
        <taxon>Methanonatronarchaeia</taxon>
        <taxon>Methanonatronarchaeales</taxon>
        <taxon>Methanonatronarchaeaceae</taxon>
        <taxon>Candidatus Methanohalarchaeum</taxon>
    </lineage>
</organism>
<name>A0A1Q6DTS5_METT1</name>
<comment type="caution">
    <text evidence="2">The sequence shown here is derived from an EMBL/GenBank/DDBJ whole genome shotgun (WGS) entry which is preliminary data.</text>
</comment>
<dbReference type="AlphaFoldDB" id="A0A1Q6DTS5"/>
<feature type="transmembrane region" description="Helical" evidence="1">
    <location>
        <begin position="7"/>
        <end position="28"/>
    </location>
</feature>
<feature type="transmembrane region" description="Helical" evidence="1">
    <location>
        <begin position="78"/>
        <end position="97"/>
    </location>
</feature>
<feature type="transmembrane region" description="Helical" evidence="1">
    <location>
        <begin position="169"/>
        <end position="186"/>
    </location>
</feature>
<feature type="transmembrane region" description="Helical" evidence="1">
    <location>
        <begin position="103"/>
        <end position="122"/>
    </location>
</feature>
<keyword evidence="1" id="KW-1133">Transmembrane helix</keyword>
<accession>A0A1Q6DTS5</accession>